<reference evidence="2 3" key="1">
    <citation type="journal article" date="2019" name="Nat. Microbiol.">
        <title>Mediterranean grassland soil C-N compound turnover is dependent on rainfall and depth, and is mediated by genomically divergent microorganisms.</title>
        <authorList>
            <person name="Diamond S."/>
            <person name="Andeer P.F."/>
            <person name="Li Z."/>
            <person name="Crits-Christoph A."/>
            <person name="Burstein D."/>
            <person name="Anantharaman K."/>
            <person name="Lane K.R."/>
            <person name="Thomas B.C."/>
            <person name="Pan C."/>
            <person name="Northen T.R."/>
            <person name="Banfield J.F."/>
        </authorList>
    </citation>
    <scope>NUCLEOTIDE SEQUENCE [LARGE SCALE GENOMIC DNA]</scope>
    <source>
        <strain evidence="2">NP_4</strain>
    </source>
</reference>
<evidence type="ECO:0000259" key="1">
    <source>
        <dbReference type="PROSITE" id="PS50206"/>
    </source>
</evidence>
<evidence type="ECO:0000313" key="2">
    <source>
        <dbReference type="EMBL" id="TMI98388.1"/>
    </source>
</evidence>
<dbReference type="EMBL" id="VBAL01000171">
    <property type="protein sequence ID" value="TMI98388.1"/>
    <property type="molecule type" value="Genomic_DNA"/>
</dbReference>
<organism evidence="2 3">
    <name type="scientific">Candidatus Segetimicrobium genomatis</name>
    <dbReference type="NCBI Taxonomy" id="2569760"/>
    <lineage>
        <taxon>Bacteria</taxon>
        <taxon>Bacillati</taxon>
        <taxon>Candidatus Sysuimicrobiota</taxon>
        <taxon>Candidatus Sysuimicrobiia</taxon>
        <taxon>Candidatus Sysuimicrobiales</taxon>
        <taxon>Candidatus Segetimicrobiaceae</taxon>
        <taxon>Candidatus Segetimicrobium</taxon>
    </lineage>
</organism>
<dbReference type="GO" id="GO:0004792">
    <property type="term" value="F:thiosulfate-cyanide sulfurtransferase activity"/>
    <property type="evidence" value="ECO:0007669"/>
    <property type="project" value="TreeGrafter"/>
</dbReference>
<dbReference type="Proteomes" id="UP000319353">
    <property type="component" value="Unassembled WGS sequence"/>
</dbReference>
<proteinExistence type="predicted"/>
<dbReference type="Gene3D" id="3.40.250.10">
    <property type="entry name" value="Rhodanese-like domain"/>
    <property type="match status" value="1"/>
</dbReference>
<dbReference type="InterPro" id="IPR001763">
    <property type="entry name" value="Rhodanese-like_dom"/>
</dbReference>
<comment type="caution">
    <text evidence="2">The sequence shown here is derived from an EMBL/GenBank/DDBJ whole genome shotgun (WGS) entry which is preliminary data.</text>
</comment>
<dbReference type="AlphaFoldDB" id="A0A537KRK0"/>
<evidence type="ECO:0000313" key="3">
    <source>
        <dbReference type="Proteomes" id="UP000319353"/>
    </source>
</evidence>
<dbReference type="CDD" id="cd00158">
    <property type="entry name" value="RHOD"/>
    <property type="match status" value="1"/>
</dbReference>
<accession>A0A537KRK0</accession>
<name>A0A537KRK0_9BACT</name>
<dbReference type="SUPFAM" id="SSF52821">
    <property type="entry name" value="Rhodanese/Cell cycle control phosphatase"/>
    <property type="match status" value="1"/>
</dbReference>
<dbReference type="PANTHER" id="PTHR44086">
    <property type="entry name" value="THIOSULFATE SULFURTRANSFERASE RDL2, MITOCHONDRIAL-RELATED"/>
    <property type="match status" value="1"/>
</dbReference>
<dbReference type="Pfam" id="PF00581">
    <property type="entry name" value="Rhodanese"/>
    <property type="match status" value="1"/>
</dbReference>
<sequence>MGYDDLRGYLRDGLETARAAGLPIVGFPAISVQELNDRLRGREPPVVLDVRSDSEWTSGHIPGATHVEAGQVPLGALPFSPDQPVVAHCAVGARSTAAASVLARRGYRSCTLLKGGVREWASAGFRVEREKRSAGIGASSVL</sequence>
<dbReference type="InterPro" id="IPR036873">
    <property type="entry name" value="Rhodanese-like_dom_sf"/>
</dbReference>
<dbReference type="PANTHER" id="PTHR44086:SF13">
    <property type="entry name" value="THIOSULFATE SULFURTRANSFERASE PSPE"/>
    <property type="match status" value="1"/>
</dbReference>
<feature type="domain" description="Rhodanese" evidence="1">
    <location>
        <begin position="41"/>
        <end position="129"/>
    </location>
</feature>
<protein>
    <submittedName>
        <fullName evidence="2">Rhodanese-like domain-containing protein</fullName>
    </submittedName>
</protein>
<dbReference type="SMART" id="SM00450">
    <property type="entry name" value="RHOD"/>
    <property type="match status" value="1"/>
</dbReference>
<gene>
    <name evidence="2" type="ORF">E6H01_12415</name>
</gene>
<dbReference type="PROSITE" id="PS50206">
    <property type="entry name" value="RHODANESE_3"/>
    <property type="match status" value="1"/>
</dbReference>